<organism evidence="1">
    <name type="scientific">Cuerna arida</name>
    <dbReference type="NCBI Taxonomy" id="1464854"/>
    <lineage>
        <taxon>Eukaryota</taxon>
        <taxon>Metazoa</taxon>
        <taxon>Ecdysozoa</taxon>
        <taxon>Arthropoda</taxon>
        <taxon>Hexapoda</taxon>
        <taxon>Insecta</taxon>
        <taxon>Pterygota</taxon>
        <taxon>Neoptera</taxon>
        <taxon>Paraneoptera</taxon>
        <taxon>Hemiptera</taxon>
        <taxon>Auchenorrhyncha</taxon>
        <taxon>Membracoidea</taxon>
        <taxon>Cicadellidae</taxon>
        <taxon>Cicadellinae</taxon>
        <taxon>Proconiini</taxon>
        <taxon>Cuerna</taxon>
    </lineage>
</organism>
<accession>A0A1B6FEY4</accession>
<reference evidence="1" key="1">
    <citation type="submission" date="2015-11" db="EMBL/GenBank/DDBJ databases">
        <title>De novo transcriptome assembly of four potential Pierce s Disease insect vectors from Arizona vineyards.</title>
        <authorList>
            <person name="Tassone E.E."/>
        </authorList>
    </citation>
    <scope>NUCLEOTIDE SEQUENCE</scope>
</reference>
<evidence type="ECO:0000313" key="1">
    <source>
        <dbReference type="EMBL" id="JAS48757.1"/>
    </source>
</evidence>
<dbReference type="AlphaFoldDB" id="A0A1B6FEY4"/>
<feature type="non-terminal residue" evidence="1">
    <location>
        <position position="1"/>
    </location>
</feature>
<feature type="non-terminal residue" evidence="1">
    <location>
        <position position="133"/>
    </location>
</feature>
<name>A0A1B6FEY4_9HEMI</name>
<protein>
    <submittedName>
        <fullName evidence="1">Uncharacterized protein</fullName>
    </submittedName>
</protein>
<gene>
    <name evidence="1" type="ORF">g.47244</name>
</gene>
<proteinExistence type="predicted"/>
<dbReference type="EMBL" id="GECZ01021012">
    <property type="protein sequence ID" value="JAS48757.1"/>
    <property type="molecule type" value="Transcribed_RNA"/>
</dbReference>
<sequence length="133" mass="15713">LSDNEENINQDEDTLWETEIRILRIARQVFKQNDILQEMEVLMTEFDTRLEELSRERLHLSIDIKYLECFVNLLHQELHIIHSYDDTEAAILERVNNSLAEKHTKHLKVNILQHKIDARAAELTLVEEKLAAV</sequence>